<dbReference type="GO" id="GO:0005886">
    <property type="term" value="C:plasma membrane"/>
    <property type="evidence" value="ECO:0007669"/>
    <property type="project" value="TreeGrafter"/>
</dbReference>
<feature type="transmembrane region" description="Helical" evidence="1">
    <location>
        <begin position="155"/>
        <end position="176"/>
    </location>
</feature>
<dbReference type="SMART" id="SM00267">
    <property type="entry name" value="GGDEF"/>
    <property type="match status" value="1"/>
</dbReference>
<proteinExistence type="predicted"/>
<dbReference type="GO" id="GO:1902201">
    <property type="term" value="P:negative regulation of bacterial-type flagellum-dependent cell motility"/>
    <property type="evidence" value="ECO:0007669"/>
    <property type="project" value="TreeGrafter"/>
</dbReference>
<feature type="transmembrane region" description="Helical" evidence="1">
    <location>
        <begin position="50"/>
        <end position="69"/>
    </location>
</feature>
<dbReference type="PANTHER" id="PTHR45138">
    <property type="entry name" value="REGULATORY COMPONENTS OF SENSORY TRANSDUCTION SYSTEM"/>
    <property type="match status" value="1"/>
</dbReference>
<dbReference type="CDD" id="cd01949">
    <property type="entry name" value="GGDEF"/>
    <property type="match status" value="1"/>
</dbReference>
<dbReference type="EMBL" id="FLUN01000001">
    <property type="protein sequence ID" value="SBW08537.1"/>
    <property type="molecule type" value="Genomic_DNA"/>
</dbReference>
<feature type="transmembrane region" description="Helical" evidence="1">
    <location>
        <begin position="103"/>
        <end position="120"/>
    </location>
</feature>
<organism evidence="3">
    <name type="scientific">uncultured Eubacteriales bacterium</name>
    <dbReference type="NCBI Taxonomy" id="172733"/>
    <lineage>
        <taxon>Bacteria</taxon>
        <taxon>Bacillati</taxon>
        <taxon>Bacillota</taxon>
        <taxon>Clostridia</taxon>
        <taxon>Eubacteriales</taxon>
        <taxon>environmental samples</taxon>
    </lineage>
</organism>
<keyword evidence="1" id="KW-1133">Transmembrane helix</keyword>
<dbReference type="Gene3D" id="3.30.70.270">
    <property type="match status" value="1"/>
</dbReference>
<dbReference type="AlphaFoldDB" id="A0A212KA78"/>
<evidence type="ECO:0000313" key="3">
    <source>
        <dbReference type="EMBL" id="SBW08537.1"/>
    </source>
</evidence>
<name>A0A212KA78_9FIRM</name>
<reference evidence="3" key="1">
    <citation type="submission" date="2016-04" db="EMBL/GenBank/DDBJ databases">
        <authorList>
            <person name="Evans L.H."/>
            <person name="Alamgir A."/>
            <person name="Owens N."/>
            <person name="Weber N.D."/>
            <person name="Virtaneva K."/>
            <person name="Barbian K."/>
            <person name="Babar A."/>
            <person name="Rosenke K."/>
        </authorList>
    </citation>
    <scope>NUCLEOTIDE SEQUENCE</scope>
    <source>
        <strain evidence="3">86</strain>
    </source>
</reference>
<feature type="transmembrane region" description="Helical" evidence="1">
    <location>
        <begin position="76"/>
        <end position="97"/>
    </location>
</feature>
<dbReference type="FunFam" id="3.30.70.270:FF:000001">
    <property type="entry name" value="Diguanylate cyclase domain protein"/>
    <property type="match status" value="1"/>
</dbReference>
<feature type="transmembrane region" description="Helical" evidence="1">
    <location>
        <begin position="26"/>
        <end position="44"/>
    </location>
</feature>
<dbReference type="InterPro" id="IPR029787">
    <property type="entry name" value="Nucleotide_cyclase"/>
</dbReference>
<keyword evidence="1" id="KW-0472">Membrane</keyword>
<dbReference type="InterPro" id="IPR043128">
    <property type="entry name" value="Rev_trsase/Diguanyl_cyclase"/>
</dbReference>
<protein>
    <submittedName>
        <fullName evidence="3">Putative Diguanylate cyclase</fullName>
    </submittedName>
</protein>
<accession>A0A212KA78</accession>
<dbReference type="Pfam" id="PF00990">
    <property type="entry name" value="GGDEF"/>
    <property type="match status" value="1"/>
</dbReference>
<feature type="domain" description="GGDEF" evidence="2">
    <location>
        <begin position="221"/>
        <end position="348"/>
    </location>
</feature>
<dbReference type="PANTHER" id="PTHR45138:SF6">
    <property type="entry name" value="DIGUANYLATE CYCLASE DGCN"/>
    <property type="match status" value="1"/>
</dbReference>
<dbReference type="InterPro" id="IPR050469">
    <property type="entry name" value="Diguanylate_Cyclase"/>
</dbReference>
<dbReference type="InterPro" id="IPR000160">
    <property type="entry name" value="GGDEF_dom"/>
</dbReference>
<feature type="transmembrane region" description="Helical" evidence="1">
    <location>
        <begin position="125"/>
        <end position="143"/>
    </location>
</feature>
<dbReference type="GO" id="GO:0052621">
    <property type="term" value="F:diguanylate cyclase activity"/>
    <property type="evidence" value="ECO:0007669"/>
    <property type="project" value="TreeGrafter"/>
</dbReference>
<dbReference type="GO" id="GO:0043709">
    <property type="term" value="P:cell adhesion involved in single-species biofilm formation"/>
    <property type="evidence" value="ECO:0007669"/>
    <property type="project" value="TreeGrafter"/>
</dbReference>
<evidence type="ECO:0000256" key="1">
    <source>
        <dbReference type="SAM" id="Phobius"/>
    </source>
</evidence>
<sequence>MKQKKATLLFEENDSPILHNSTPVKMLIACVLSCISGVVLMALLSHYLLMAVFICIIVCLFVTTPLYAAGKISINTACLIPMLILCFVYTPLSWITFDGLLGCTPYLSILFITMITLTYYNRIQIILLSLYGVLMLGLTIYWLVTWQGMRDMEQIINILVAYVLTATLTVCIVEGVKLKNMEINKRITDLSLRDDLTGLLNRRAIEQVLNELEDVFRKKGLQYAVVMLDVNKFKSINDYYGHNLGDSALKSVAASIQKSIRSEDYAFRFGGDEFLLILPNVNNETARQICVRIETSLCEIQGYAFSLTISKGCAVRSEGSNATEVFALADRRMYEYKRGQSNNQDLLD</sequence>
<dbReference type="NCBIfam" id="TIGR00254">
    <property type="entry name" value="GGDEF"/>
    <property type="match status" value="1"/>
</dbReference>
<dbReference type="SUPFAM" id="SSF55073">
    <property type="entry name" value="Nucleotide cyclase"/>
    <property type="match status" value="1"/>
</dbReference>
<gene>
    <name evidence="3" type="ORF">KL86CLO1_12473</name>
</gene>
<keyword evidence="1" id="KW-0812">Transmembrane</keyword>
<evidence type="ECO:0000259" key="2">
    <source>
        <dbReference type="PROSITE" id="PS50887"/>
    </source>
</evidence>
<dbReference type="PROSITE" id="PS50887">
    <property type="entry name" value="GGDEF"/>
    <property type="match status" value="1"/>
</dbReference>